<name>A0A455SZV3_9CHLR</name>
<sequence length="130" mass="14393">MTEPPPVIYTLTQVRRRQQRQTISDEQEKYTTALRARESGPVETDAAAVVEWACELEREPLRCRIDGKGSSWLPERPPLSRTGYQSVPGNEGSCPLWVMYDLPCAAGYLAAAGRHVCSYALQALGEPPTS</sequence>
<reference evidence="2" key="1">
    <citation type="submission" date="2018-12" db="EMBL/GenBank/DDBJ databases">
        <title>Novel natural products biosynthetic potential of the class Ktedonobacteria.</title>
        <authorList>
            <person name="Zheng Y."/>
            <person name="Saitou A."/>
            <person name="Wang C.M."/>
            <person name="Toyoda A."/>
            <person name="Minakuchi Y."/>
            <person name="Sekiguchi Y."/>
            <person name="Ueda K."/>
            <person name="Takano H."/>
            <person name="Sakai Y."/>
            <person name="Yokota A."/>
            <person name="Yabe S."/>
        </authorList>
    </citation>
    <scope>NUCLEOTIDE SEQUENCE</scope>
    <source>
        <strain evidence="2">A3-2</strain>
    </source>
</reference>
<organism evidence="2">
    <name type="scientific">Thermogemmatispora argillosa</name>
    <dbReference type="NCBI Taxonomy" id="2045280"/>
    <lineage>
        <taxon>Bacteria</taxon>
        <taxon>Bacillati</taxon>
        <taxon>Chloroflexota</taxon>
        <taxon>Ktedonobacteria</taxon>
        <taxon>Thermogemmatisporales</taxon>
        <taxon>Thermogemmatisporaceae</taxon>
        <taxon>Thermogemmatispora</taxon>
    </lineage>
</organism>
<evidence type="ECO:0000256" key="1">
    <source>
        <dbReference type="SAM" id="MobiDB-lite"/>
    </source>
</evidence>
<feature type="region of interest" description="Disordered" evidence="1">
    <location>
        <begin position="1"/>
        <end position="26"/>
    </location>
</feature>
<proteinExistence type="predicted"/>
<gene>
    <name evidence="2" type="ORF">KTA_08100</name>
</gene>
<evidence type="ECO:0000313" key="2">
    <source>
        <dbReference type="EMBL" id="BBH92611.1"/>
    </source>
</evidence>
<dbReference type="EMBL" id="AP019377">
    <property type="protein sequence ID" value="BBH92611.1"/>
    <property type="molecule type" value="Genomic_DNA"/>
</dbReference>
<accession>A0A455SZV3</accession>
<dbReference type="AlphaFoldDB" id="A0A455SZV3"/>
<protein>
    <submittedName>
        <fullName evidence="2">Uncharacterized protein</fullName>
    </submittedName>
</protein>